<dbReference type="PANTHER" id="PTHR43098">
    <property type="entry name" value="L-ORNITHINE N(5)-MONOOXYGENASE-RELATED"/>
    <property type="match status" value="1"/>
</dbReference>
<reference evidence="8 9" key="1">
    <citation type="journal article" date="2019" name="Int. J. Syst. Evol. Microbiol.">
        <title>The Global Catalogue of Microorganisms (GCM) 10K type strain sequencing project: providing services to taxonomists for standard genome sequencing and annotation.</title>
        <authorList>
            <consortium name="The Broad Institute Genomics Platform"/>
            <consortium name="The Broad Institute Genome Sequencing Center for Infectious Disease"/>
            <person name="Wu L."/>
            <person name="Ma J."/>
        </authorList>
    </citation>
    <scope>NUCLEOTIDE SEQUENCE [LARGE SCALE GENOMIC DNA]</scope>
    <source>
        <strain evidence="8 9">JCM 16221</strain>
    </source>
</reference>
<evidence type="ECO:0000256" key="6">
    <source>
        <dbReference type="ARBA" id="ARBA00023002"/>
    </source>
</evidence>
<organism evidence="8 9">
    <name type="scientific">Saccharopolyspora halophila</name>
    <dbReference type="NCBI Taxonomy" id="405551"/>
    <lineage>
        <taxon>Bacteria</taxon>
        <taxon>Bacillati</taxon>
        <taxon>Actinomycetota</taxon>
        <taxon>Actinomycetes</taxon>
        <taxon>Pseudonocardiales</taxon>
        <taxon>Pseudonocardiaceae</taxon>
        <taxon>Saccharopolyspora</taxon>
    </lineage>
</organism>
<dbReference type="Gene3D" id="3.50.50.60">
    <property type="entry name" value="FAD/NAD(P)-binding domain"/>
    <property type="match status" value="2"/>
</dbReference>
<gene>
    <name evidence="8" type="ORF">GCM10009854_35060</name>
</gene>
<evidence type="ECO:0000256" key="2">
    <source>
        <dbReference type="ARBA" id="ARBA00010139"/>
    </source>
</evidence>
<sequence>MAEDTDYDVIVIGAGFAGMYMLKTLRESGLRVRVFERADDVGGTWYWSRYPGARCDVESLFYSYSFSEELQQEWRWTERYAAQPEILDYARHVADRFDLRRDISFETEVLGADFDSAGDRWTVRTTDAAVSARFLITAVGCLSATAMPEYPGLAEFRGEAHHTGHWPHEPVEFAGKRVAVVGTGSSGIQTITAIAAEVEHLTVFQRTPNFSVPARNRPLSEQEQQRVKADYARLREESRQSFSGLLVERLERNALDTPCAEFRAALDRNWQRGGLGFPGIFQDTLADPVANELSAEYVRERIREIVDDPETAELLCPKDFPIGTKRLCVDTGYYESFNRDNVDLVSVRDRPIERITPAGLRQGGRDFEFDMIVFATGYDAMTGPLNRIDIRGTDGATLREKWADGPRTYLGLATAGFPNLFTITGPGSPSVLSNMMVSIEQHVDWIADHLRYLRERGITRSEADADAEREWCEHVGEVADLTLFPAAASWYTGANVPGKPQVFMPYVGGVGNYRVLCDQVADAGYRGFVLS</sequence>
<evidence type="ECO:0000313" key="8">
    <source>
        <dbReference type="EMBL" id="GAA2354036.1"/>
    </source>
</evidence>
<evidence type="ECO:0000256" key="3">
    <source>
        <dbReference type="ARBA" id="ARBA00022630"/>
    </source>
</evidence>
<keyword evidence="5" id="KW-0521">NADP</keyword>
<keyword evidence="7" id="KW-0503">Monooxygenase</keyword>
<dbReference type="Pfam" id="PF00743">
    <property type="entry name" value="FMO-like"/>
    <property type="match status" value="1"/>
</dbReference>
<comment type="cofactor">
    <cofactor evidence="1">
        <name>FAD</name>
        <dbReference type="ChEBI" id="CHEBI:57692"/>
    </cofactor>
</comment>
<proteinExistence type="inferred from homology"/>
<evidence type="ECO:0000256" key="7">
    <source>
        <dbReference type="ARBA" id="ARBA00023033"/>
    </source>
</evidence>
<dbReference type="RefSeq" id="WP_344133482.1">
    <property type="nucleotide sequence ID" value="NZ_BAAARA010000010.1"/>
</dbReference>
<comment type="caution">
    <text evidence="8">The sequence shown here is derived from an EMBL/GenBank/DDBJ whole genome shotgun (WGS) entry which is preliminary data.</text>
</comment>
<dbReference type="Proteomes" id="UP001501218">
    <property type="component" value="Unassembled WGS sequence"/>
</dbReference>
<evidence type="ECO:0000256" key="5">
    <source>
        <dbReference type="ARBA" id="ARBA00022857"/>
    </source>
</evidence>
<protein>
    <submittedName>
        <fullName evidence="8">NAD(P)/FAD-dependent oxidoreductase</fullName>
    </submittedName>
</protein>
<dbReference type="EMBL" id="BAAARA010000010">
    <property type="protein sequence ID" value="GAA2354036.1"/>
    <property type="molecule type" value="Genomic_DNA"/>
</dbReference>
<evidence type="ECO:0000256" key="4">
    <source>
        <dbReference type="ARBA" id="ARBA00022827"/>
    </source>
</evidence>
<accession>A0ABN3GKL1</accession>
<keyword evidence="9" id="KW-1185">Reference proteome</keyword>
<dbReference type="InterPro" id="IPR036188">
    <property type="entry name" value="FAD/NAD-bd_sf"/>
</dbReference>
<comment type="similarity">
    <text evidence="2">Belongs to the FAD-binding monooxygenase family.</text>
</comment>
<dbReference type="PANTHER" id="PTHR43098:SF3">
    <property type="entry name" value="L-ORNITHINE N(5)-MONOOXYGENASE-RELATED"/>
    <property type="match status" value="1"/>
</dbReference>
<keyword evidence="3" id="KW-0285">Flavoprotein</keyword>
<evidence type="ECO:0000256" key="1">
    <source>
        <dbReference type="ARBA" id="ARBA00001974"/>
    </source>
</evidence>
<keyword evidence="6" id="KW-0560">Oxidoreductase</keyword>
<name>A0ABN3GKL1_9PSEU</name>
<dbReference type="InterPro" id="IPR050775">
    <property type="entry name" value="FAD-binding_Monooxygenases"/>
</dbReference>
<dbReference type="InterPro" id="IPR020946">
    <property type="entry name" value="Flavin_mOase-like"/>
</dbReference>
<keyword evidence="4" id="KW-0274">FAD</keyword>
<evidence type="ECO:0000313" key="9">
    <source>
        <dbReference type="Proteomes" id="UP001501218"/>
    </source>
</evidence>
<dbReference type="SUPFAM" id="SSF51905">
    <property type="entry name" value="FAD/NAD(P)-binding domain"/>
    <property type="match status" value="2"/>
</dbReference>